<gene>
    <name evidence="2" type="ORF">SAMN05216297_102115</name>
</gene>
<sequence length="221" mass="25020">MKNSTRSALMFTLILLPCLLFGQQRQTIELADLYKKGKLKPVNREVKIVSSDSGAYLKIAQSKKEGLVWLPFKDFKNGTIEIQMRGKDVFQRSFIGIAFHRADDSTYDAVYCRPFNFSAKDSIRRIHAVQYISHPDFTWDRLRKQSNAVFEKEIINPPDPNGWFTMKLVIEGATVKAFINNAAQPSLTVQKLSSASQGKIGLFTADSSGGDFKTIRINYKN</sequence>
<evidence type="ECO:0008006" key="4">
    <source>
        <dbReference type="Google" id="ProtNLM"/>
    </source>
</evidence>
<protein>
    <recommendedName>
        <fullName evidence="4">3-keto-disaccharide hydrolase domain-containing protein</fullName>
    </recommendedName>
</protein>
<organism evidence="2 3">
    <name type="scientific">Flavobacterium phragmitis</name>
    <dbReference type="NCBI Taxonomy" id="739143"/>
    <lineage>
        <taxon>Bacteria</taxon>
        <taxon>Pseudomonadati</taxon>
        <taxon>Bacteroidota</taxon>
        <taxon>Flavobacteriia</taxon>
        <taxon>Flavobacteriales</taxon>
        <taxon>Flavobacteriaceae</taxon>
        <taxon>Flavobacterium</taxon>
    </lineage>
</organism>
<dbReference type="STRING" id="739143.SAMN05216297_102115"/>
<proteinExistence type="predicted"/>
<dbReference type="RefSeq" id="WP_091490881.1">
    <property type="nucleotide sequence ID" value="NZ_FOMH01000002.1"/>
</dbReference>
<dbReference type="OrthoDB" id="118532at2"/>
<feature type="signal peptide" evidence="1">
    <location>
        <begin position="1"/>
        <end position="22"/>
    </location>
</feature>
<evidence type="ECO:0000256" key="1">
    <source>
        <dbReference type="SAM" id="SignalP"/>
    </source>
</evidence>
<keyword evidence="1" id="KW-0732">Signal</keyword>
<keyword evidence="3" id="KW-1185">Reference proteome</keyword>
<name>A0A1I1LN83_9FLAO</name>
<dbReference type="Gene3D" id="2.60.120.560">
    <property type="entry name" value="Exo-inulinase, domain 1"/>
    <property type="match status" value="1"/>
</dbReference>
<accession>A0A1I1LN83</accession>
<dbReference type="EMBL" id="FOMH01000002">
    <property type="protein sequence ID" value="SFC74499.1"/>
    <property type="molecule type" value="Genomic_DNA"/>
</dbReference>
<evidence type="ECO:0000313" key="3">
    <source>
        <dbReference type="Proteomes" id="UP000199672"/>
    </source>
</evidence>
<dbReference type="Proteomes" id="UP000199672">
    <property type="component" value="Unassembled WGS sequence"/>
</dbReference>
<reference evidence="3" key="1">
    <citation type="submission" date="2016-10" db="EMBL/GenBank/DDBJ databases">
        <authorList>
            <person name="Varghese N."/>
            <person name="Submissions S."/>
        </authorList>
    </citation>
    <scope>NUCLEOTIDE SEQUENCE [LARGE SCALE GENOMIC DNA]</scope>
    <source>
        <strain evidence="3">CGMCC 1.10370</strain>
    </source>
</reference>
<feature type="chain" id="PRO_5011503890" description="3-keto-disaccharide hydrolase domain-containing protein" evidence="1">
    <location>
        <begin position="23"/>
        <end position="221"/>
    </location>
</feature>
<dbReference type="AlphaFoldDB" id="A0A1I1LN83"/>
<evidence type="ECO:0000313" key="2">
    <source>
        <dbReference type="EMBL" id="SFC74499.1"/>
    </source>
</evidence>